<dbReference type="GO" id="GO:0046654">
    <property type="term" value="P:tetrahydrofolate biosynthetic process"/>
    <property type="evidence" value="ECO:0007669"/>
    <property type="project" value="UniProtKB-UniRule"/>
</dbReference>
<comment type="pathway">
    <text evidence="2 6">Cofactor biosynthesis; tetrahydrofolate biosynthesis; 2-amino-4-hydroxy-6-hydroxymethyl-7,8-dihydropteridine diphosphate from 7,8-dihydroneopterin triphosphate: step 3/4.</text>
</comment>
<comment type="catalytic activity">
    <reaction evidence="1 6">
        <text>7,8-dihydroneopterin = 6-hydroxymethyl-7,8-dihydropterin + glycolaldehyde</text>
        <dbReference type="Rhea" id="RHEA:10540"/>
        <dbReference type="ChEBI" id="CHEBI:17001"/>
        <dbReference type="ChEBI" id="CHEBI:17071"/>
        <dbReference type="ChEBI" id="CHEBI:44841"/>
        <dbReference type="EC" id="4.1.2.25"/>
    </reaction>
</comment>
<dbReference type="PANTHER" id="PTHR42844:SF1">
    <property type="entry name" value="DIHYDRONEOPTERIN ALDOLASE 1-RELATED"/>
    <property type="match status" value="1"/>
</dbReference>
<dbReference type="RefSeq" id="WP_073089089.1">
    <property type="nucleotide sequence ID" value="NZ_FQWY01000003.1"/>
</dbReference>
<comment type="function">
    <text evidence="6">Catalyzes the conversion of 7,8-dihydroneopterin to 6-hydroxymethyl-7,8-dihydropterin.</text>
</comment>
<sequence length="119" mass="13588">MDRIIAKGLTFTACHGVFPEEKVNPQTFKVDLVMYKDLEPAGREDDLSRTVSYAQVYEVVKELVEGKSFNLIEALAQNIADKLLRDFPLEAVEVTVYKPEAPVPGRFDYFAVQIYRQKD</sequence>
<dbReference type="Proteomes" id="UP000242329">
    <property type="component" value="Unassembled WGS sequence"/>
</dbReference>
<dbReference type="GO" id="GO:0046656">
    <property type="term" value="P:folic acid biosynthetic process"/>
    <property type="evidence" value="ECO:0007669"/>
    <property type="project" value="UniProtKB-UniRule"/>
</dbReference>
<evidence type="ECO:0000313" key="8">
    <source>
        <dbReference type="EMBL" id="SHG44087.1"/>
    </source>
</evidence>
<feature type="domain" description="Dihydroneopterin aldolase/epimerase" evidence="7">
    <location>
        <begin position="4"/>
        <end position="116"/>
    </location>
</feature>
<evidence type="ECO:0000259" key="7">
    <source>
        <dbReference type="SMART" id="SM00905"/>
    </source>
</evidence>
<comment type="similarity">
    <text evidence="3 6">Belongs to the DHNA family.</text>
</comment>
<proteinExistence type="inferred from homology"/>
<gene>
    <name evidence="8" type="ORF">SAMN02745221_00228</name>
</gene>
<dbReference type="Pfam" id="PF02152">
    <property type="entry name" value="FolB"/>
    <property type="match status" value="1"/>
</dbReference>
<accession>A0A1M5JU44</accession>
<evidence type="ECO:0000256" key="1">
    <source>
        <dbReference type="ARBA" id="ARBA00001353"/>
    </source>
</evidence>
<organism evidence="8 9">
    <name type="scientific">Thermosyntropha lipolytica DSM 11003</name>
    <dbReference type="NCBI Taxonomy" id="1123382"/>
    <lineage>
        <taxon>Bacteria</taxon>
        <taxon>Bacillati</taxon>
        <taxon>Bacillota</taxon>
        <taxon>Clostridia</taxon>
        <taxon>Eubacteriales</taxon>
        <taxon>Syntrophomonadaceae</taxon>
        <taxon>Thermosyntropha</taxon>
    </lineage>
</organism>
<evidence type="ECO:0000256" key="2">
    <source>
        <dbReference type="ARBA" id="ARBA00005013"/>
    </source>
</evidence>
<dbReference type="PANTHER" id="PTHR42844">
    <property type="entry name" value="DIHYDRONEOPTERIN ALDOLASE 1-RELATED"/>
    <property type="match status" value="1"/>
</dbReference>
<keyword evidence="5 6" id="KW-0456">Lyase</keyword>
<dbReference type="FunFam" id="3.30.1130.10:FF:000003">
    <property type="entry name" value="7,8-dihydroneopterin aldolase"/>
    <property type="match status" value="1"/>
</dbReference>
<name>A0A1M5JU44_9FIRM</name>
<dbReference type="NCBIfam" id="TIGR00525">
    <property type="entry name" value="folB"/>
    <property type="match status" value="1"/>
</dbReference>
<evidence type="ECO:0000256" key="4">
    <source>
        <dbReference type="ARBA" id="ARBA00022909"/>
    </source>
</evidence>
<dbReference type="EMBL" id="FQWY01000003">
    <property type="protein sequence ID" value="SHG44087.1"/>
    <property type="molecule type" value="Genomic_DNA"/>
</dbReference>
<dbReference type="SUPFAM" id="SSF55620">
    <property type="entry name" value="Tetrahydrobiopterin biosynthesis enzymes-like"/>
    <property type="match status" value="1"/>
</dbReference>
<dbReference type="InterPro" id="IPR043133">
    <property type="entry name" value="GTP-CH-I_C/QueF"/>
</dbReference>
<keyword evidence="4 6" id="KW-0289">Folate biosynthesis</keyword>
<dbReference type="GO" id="GO:0004150">
    <property type="term" value="F:dihydroneopterin aldolase activity"/>
    <property type="evidence" value="ECO:0007669"/>
    <property type="project" value="UniProtKB-UniRule"/>
</dbReference>
<dbReference type="Gene3D" id="3.30.1130.10">
    <property type="match status" value="1"/>
</dbReference>
<dbReference type="UniPathway" id="UPA00077">
    <property type="reaction ID" value="UER00154"/>
</dbReference>
<protein>
    <recommendedName>
        <fullName evidence="6">7,8-dihydroneopterin aldolase</fullName>
        <ecNumber evidence="6">4.1.2.25</ecNumber>
    </recommendedName>
</protein>
<dbReference type="NCBIfam" id="TIGR00526">
    <property type="entry name" value="folB_dom"/>
    <property type="match status" value="1"/>
</dbReference>
<dbReference type="STRING" id="1123382.SAMN02745221_00228"/>
<dbReference type="AlphaFoldDB" id="A0A1M5JU44"/>
<dbReference type="OrthoDB" id="9808041at2"/>
<dbReference type="InterPro" id="IPR006157">
    <property type="entry name" value="FolB_dom"/>
</dbReference>
<evidence type="ECO:0000256" key="3">
    <source>
        <dbReference type="ARBA" id="ARBA00005708"/>
    </source>
</evidence>
<evidence type="ECO:0000256" key="6">
    <source>
        <dbReference type="RuleBase" id="RU362079"/>
    </source>
</evidence>
<dbReference type="SMART" id="SM00905">
    <property type="entry name" value="FolB"/>
    <property type="match status" value="1"/>
</dbReference>
<keyword evidence="9" id="KW-1185">Reference proteome</keyword>
<dbReference type="InterPro" id="IPR006156">
    <property type="entry name" value="Dihydroneopterin_aldolase"/>
</dbReference>
<dbReference type="GO" id="GO:0005737">
    <property type="term" value="C:cytoplasm"/>
    <property type="evidence" value="ECO:0007669"/>
    <property type="project" value="TreeGrafter"/>
</dbReference>
<evidence type="ECO:0000256" key="5">
    <source>
        <dbReference type="ARBA" id="ARBA00023239"/>
    </source>
</evidence>
<dbReference type="EC" id="4.1.2.25" evidence="6"/>
<evidence type="ECO:0000313" key="9">
    <source>
        <dbReference type="Proteomes" id="UP000242329"/>
    </source>
</evidence>
<reference evidence="9" key="1">
    <citation type="submission" date="2016-11" db="EMBL/GenBank/DDBJ databases">
        <authorList>
            <person name="Varghese N."/>
            <person name="Submissions S."/>
        </authorList>
    </citation>
    <scope>NUCLEOTIDE SEQUENCE [LARGE SCALE GENOMIC DNA]</scope>
    <source>
        <strain evidence="9">DSM 11003</strain>
    </source>
</reference>
<dbReference type="CDD" id="cd00534">
    <property type="entry name" value="DHNA_DHNTPE"/>
    <property type="match status" value="1"/>
</dbReference>